<dbReference type="Pfam" id="PF00155">
    <property type="entry name" value="Aminotran_1_2"/>
    <property type="match status" value="1"/>
</dbReference>
<dbReference type="GO" id="GO:0030170">
    <property type="term" value="F:pyridoxal phosphate binding"/>
    <property type="evidence" value="ECO:0007669"/>
    <property type="project" value="InterPro"/>
</dbReference>
<dbReference type="PANTHER" id="PTHR45744">
    <property type="entry name" value="TYROSINE AMINOTRANSFERASE"/>
    <property type="match status" value="1"/>
</dbReference>
<dbReference type="InterPro" id="IPR004839">
    <property type="entry name" value="Aminotransferase_I/II_large"/>
</dbReference>
<gene>
    <name evidence="2" type="ORF">g.15289</name>
    <name evidence="3" type="ORF">g.15290</name>
</gene>
<organism evidence="2">
    <name type="scientific">Graphocephala atropunctata</name>
    <dbReference type="NCBI Taxonomy" id="36148"/>
    <lineage>
        <taxon>Eukaryota</taxon>
        <taxon>Metazoa</taxon>
        <taxon>Ecdysozoa</taxon>
        <taxon>Arthropoda</taxon>
        <taxon>Hexapoda</taxon>
        <taxon>Insecta</taxon>
        <taxon>Pterygota</taxon>
        <taxon>Neoptera</taxon>
        <taxon>Paraneoptera</taxon>
        <taxon>Hemiptera</taxon>
        <taxon>Auchenorrhyncha</taxon>
        <taxon>Membracoidea</taxon>
        <taxon>Cicadellidae</taxon>
        <taxon>Cicadellinae</taxon>
        <taxon>Cicadellini</taxon>
        <taxon>Graphocephala</taxon>
    </lineage>
</organism>
<dbReference type="EMBL" id="GEBQ01000711">
    <property type="protein sequence ID" value="JAT39266.1"/>
    <property type="molecule type" value="Transcribed_RNA"/>
</dbReference>
<dbReference type="GO" id="GO:0006572">
    <property type="term" value="P:L-tyrosine catabolic process"/>
    <property type="evidence" value="ECO:0007669"/>
    <property type="project" value="TreeGrafter"/>
</dbReference>
<dbReference type="Gene3D" id="3.90.1150.10">
    <property type="entry name" value="Aspartate Aminotransferase, domain 1"/>
    <property type="match status" value="1"/>
</dbReference>
<accession>A0A1B6L0U7</accession>
<sequence length="226" mass="25015">KLQHQDLFSQNPLHLKTSVVNRLSRHLSSRAETLECKMSQEKMWSVSASTFVLNTYNPIREVIQDLRYVPNPDKPMISISLGDPTASDNYSPPREVIDAIHESIESNRYNGYAPLGGYPEAREAVAKYSSCSGLQVNPEDVVLSNGCSSALDLCITMLANPGQNILVACPGFSMYRTLAGGLGVIIKYYNLLPDQNWEIDLDDLDHQIDRDTVAIVINNPSNPFGS</sequence>
<dbReference type="EMBL" id="GEBQ01022648">
    <property type="protein sequence ID" value="JAT17329.1"/>
    <property type="molecule type" value="Transcribed_RNA"/>
</dbReference>
<dbReference type="InterPro" id="IPR015424">
    <property type="entry name" value="PyrdxlP-dep_Trfase"/>
</dbReference>
<dbReference type="CDD" id="cd00609">
    <property type="entry name" value="AAT_like"/>
    <property type="match status" value="1"/>
</dbReference>
<dbReference type="PANTHER" id="PTHR45744:SF2">
    <property type="entry name" value="TYROSINE AMINOTRANSFERASE"/>
    <property type="match status" value="1"/>
</dbReference>
<feature type="domain" description="Aminotransferase class I/classII large" evidence="1">
    <location>
        <begin position="75"/>
        <end position="226"/>
    </location>
</feature>
<feature type="non-terminal residue" evidence="2">
    <location>
        <position position="226"/>
    </location>
</feature>
<name>A0A1B6L0U7_9HEMI</name>
<dbReference type="Gene3D" id="3.40.640.10">
    <property type="entry name" value="Type I PLP-dependent aspartate aminotransferase-like (Major domain)"/>
    <property type="match status" value="1"/>
</dbReference>
<evidence type="ECO:0000313" key="3">
    <source>
        <dbReference type="EMBL" id="JAT39266.1"/>
    </source>
</evidence>
<evidence type="ECO:0000259" key="1">
    <source>
        <dbReference type="Pfam" id="PF00155"/>
    </source>
</evidence>
<dbReference type="InterPro" id="IPR015422">
    <property type="entry name" value="PyrdxlP-dep_Trfase_small"/>
</dbReference>
<feature type="non-terminal residue" evidence="2">
    <location>
        <position position="1"/>
    </location>
</feature>
<reference evidence="2" key="1">
    <citation type="submission" date="2015-11" db="EMBL/GenBank/DDBJ databases">
        <title>De novo transcriptome assembly of four potential Pierce s Disease insect vectors from Arizona vineyards.</title>
        <authorList>
            <person name="Tassone E.E."/>
        </authorList>
    </citation>
    <scope>NUCLEOTIDE SEQUENCE</scope>
</reference>
<dbReference type="GO" id="GO:0006559">
    <property type="term" value="P:L-phenylalanine catabolic process"/>
    <property type="evidence" value="ECO:0007669"/>
    <property type="project" value="TreeGrafter"/>
</dbReference>
<dbReference type="SUPFAM" id="SSF53383">
    <property type="entry name" value="PLP-dependent transferases"/>
    <property type="match status" value="1"/>
</dbReference>
<proteinExistence type="predicted"/>
<dbReference type="AlphaFoldDB" id="A0A1B6L0U7"/>
<protein>
    <recommendedName>
        <fullName evidence="1">Aminotransferase class I/classII large domain-containing protein</fullName>
    </recommendedName>
</protein>
<evidence type="ECO:0000313" key="2">
    <source>
        <dbReference type="EMBL" id="JAT17329.1"/>
    </source>
</evidence>
<dbReference type="GO" id="GO:0004838">
    <property type="term" value="F:L-tyrosine-2-oxoglutarate transaminase activity"/>
    <property type="evidence" value="ECO:0007669"/>
    <property type="project" value="TreeGrafter"/>
</dbReference>
<dbReference type="InterPro" id="IPR015421">
    <property type="entry name" value="PyrdxlP-dep_Trfase_major"/>
</dbReference>